<evidence type="ECO:0000256" key="4">
    <source>
        <dbReference type="ARBA" id="ARBA00022692"/>
    </source>
</evidence>
<evidence type="ECO:0000313" key="15">
    <source>
        <dbReference type="EMBL" id="NVM95880.1"/>
    </source>
</evidence>
<evidence type="ECO:0000256" key="6">
    <source>
        <dbReference type="ARBA" id="ARBA00022723"/>
    </source>
</evidence>
<dbReference type="Proteomes" id="UP000543556">
    <property type="component" value="Unassembled WGS sequence"/>
</dbReference>
<dbReference type="PROSITE" id="PS51384">
    <property type="entry name" value="FAD_FR"/>
    <property type="match status" value="1"/>
</dbReference>
<keyword evidence="9" id="KW-0560">Oxidoreductase</keyword>
<evidence type="ECO:0000256" key="2">
    <source>
        <dbReference type="ARBA" id="ARBA00004141"/>
    </source>
</evidence>
<reference evidence="15 16" key="1">
    <citation type="submission" date="2020-02" db="EMBL/GenBank/DDBJ databases">
        <title>Genome sequence of strain AETb3-4.</title>
        <authorList>
            <person name="Gao J."/>
            <person name="Zhang X."/>
        </authorList>
    </citation>
    <scope>NUCLEOTIDE SEQUENCE [LARGE SCALE GENOMIC DNA]</scope>
    <source>
        <strain evidence="15 16">AETb3-4</strain>
    </source>
</reference>
<keyword evidence="10" id="KW-0408">Iron</keyword>
<dbReference type="AlphaFoldDB" id="A0A7Y7IIR8"/>
<feature type="transmembrane region" description="Helical" evidence="13">
    <location>
        <begin position="203"/>
        <end position="223"/>
    </location>
</feature>
<dbReference type="GO" id="GO:0046872">
    <property type="term" value="F:metal ion binding"/>
    <property type="evidence" value="ECO:0007669"/>
    <property type="project" value="UniProtKB-KW"/>
</dbReference>
<dbReference type="InterPro" id="IPR039261">
    <property type="entry name" value="FNR_nucleotide-bd"/>
</dbReference>
<evidence type="ECO:0000259" key="14">
    <source>
        <dbReference type="PROSITE" id="PS51384"/>
    </source>
</evidence>
<dbReference type="InterPro" id="IPR050415">
    <property type="entry name" value="MRET"/>
</dbReference>
<keyword evidence="6" id="KW-0479">Metal-binding</keyword>
<keyword evidence="7" id="KW-0274">FAD</keyword>
<evidence type="ECO:0000256" key="1">
    <source>
        <dbReference type="ARBA" id="ARBA00001974"/>
    </source>
</evidence>
<keyword evidence="4 13" id="KW-0812">Transmembrane</keyword>
<dbReference type="Gene3D" id="3.40.50.80">
    <property type="entry name" value="Nucleotide-binding domain of ferredoxin-NADP reductase (FNR) module"/>
    <property type="match status" value="1"/>
</dbReference>
<keyword evidence="5" id="KW-0001">2Fe-2S</keyword>
<dbReference type="InterPro" id="IPR017938">
    <property type="entry name" value="Riboflavin_synthase-like_b-brl"/>
</dbReference>
<feature type="domain" description="FAD-binding FR-type" evidence="14">
    <location>
        <begin position="228"/>
        <end position="328"/>
    </location>
</feature>
<keyword evidence="12 13" id="KW-0472">Membrane</keyword>
<dbReference type="PANTHER" id="PTHR47354:SF8">
    <property type="entry name" value="1,2-PHENYLACETYL-COA EPOXIDASE, SUBUNIT E"/>
    <property type="match status" value="1"/>
</dbReference>
<dbReference type="GO" id="GO:0016020">
    <property type="term" value="C:membrane"/>
    <property type="evidence" value="ECO:0007669"/>
    <property type="project" value="UniProtKB-SubCell"/>
</dbReference>
<feature type="transmembrane region" description="Helical" evidence="13">
    <location>
        <begin position="141"/>
        <end position="158"/>
    </location>
</feature>
<comment type="subcellular location">
    <subcellularLocation>
        <location evidence="2">Membrane</location>
        <topology evidence="2">Multi-pass membrane protein</topology>
    </subcellularLocation>
</comment>
<dbReference type="Pfam" id="PF01794">
    <property type="entry name" value="Ferric_reduct"/>
    <property type="match status" value="1"/>
</dbReference>
<keyword evidence="11" id="KW-0411">Iron-sulfur</keyword>
<proteinExistence type="predicted"/>
<dbReference type="InterPro" id="IPR013130">
    <property type="entry name" value="Fe3_Rdtase_TM_dom"/>
</dbReference>
<feature type="transmembrane region" description="Helical" evidence="13">
    <location>
        <begin position="103"/>
        <end position="121"/>
    </location>
</feature>
<evidence type="ECO:0000256" key="3">
    <source>
        <dbReference type="ARBA" id="ARBA00022630"/>
    </source>
</evidence>
<evidence type="ECO:0000313" key="16">
    <source>
        <dbReference type="Proteomes" id="UP000543556"/>
    </source>
</evidence>
<keyword evidence="16" id="KW-1185">Reference proteome</keyword>
<accession>A0A7Y7IIR8</accession>
<evidence type="ECO:0000256" key="10">
    <source>
        <dbReference type="ARBA" id="ARBA00023004"/>
    </source>
</evidence>
<evidence type="ECO:0000256" key="8">
    <source>
        <dbReference type="ARBA" id="ARBA00022989"/>
    </source>
</evidence>
<comment type="caution">
    <text evidence="15">The sequence shown here is derived from an EMBL/GenBank/DDBJ whole genome shotgun (WGS) entry which is preliminary data.</text>
</comment>
<feature type="transmembrane region" description="Helical" evidence="13">
    <location>
        <begin position="170"/>
        <end position="191"/>
    </location>
</feature>
<dbReference type="SUPFAM" id="SSF52343">
    <property type="entry name" value="Ferredoxin reductase-like, C-terminal NADP-linked domain"/>
    <property type="match status" value="1"/>
</dbReference>
<sequence length="453" mass="49400">MASMTAPAPVRRQRAFARSGRLLLRALLVAGIIGVLAAWWFATPSSLTFTPASTATSLGELSGMAGAFLVCAQVLLIARVPWFERAVGMDRLVSWHRTLGSTVLFLILSHVLLMVLGVQLLTSGTPWGATAAVLTSYPDMLTALIGTLLFLVLGISSARIPRGKISYETWYWLHVTAYVAIFLTFFHELSAGVHFVNNPLNRAAWIVLYLATASAVLTWRFILPAAAAWKHRMVVSHVVDEGNGLSSIWLAGPHLDELGVRAGQFMMFRFMSVGHMLTAHPFSLSRLPADGLMRITVGALGDHSSRMRHLKPGTAVLAEGPFGHFTPDASRRRKVLLIAGGAGIGPMRVLAESLVAEGRNVVMVYRSSRERPALERELRALRPLVLHTVVGSRAELGHDPLAARPLGRLVRDISEREVYVCGPLGMAHTVDESLSRLGVSKRMIHREILSMGH</sequence>
<protein>
    <submittedName>
        <fullName evidence="15">Oxidoreductase</fullName>
    </submittedName>
</protein>
<feature type="transmembrane region" description="Helical" evidence="13">
    <location>
        <begin position="61"/>
        <end position="82"/>
    </location>
</feature>
<evidence type="ECO:0000256" key="11">
    <source>
        <dbReference type="ARBA" id="ARBA00023014"/>
    </source>
</evidence>
<dbReference type="Gene3D" id="2.40.30.10">
    <property type="entry name" value="Translation factors"/>
    <property type="match status" value="1"/>
</dbReference>
<evidence type="ECO:0000256" key="9">
    <source>
        <dbReference type="ARBA" id="ARBA00023002"/>
    </source>
</evidence>
<keyword evidence="3" id="KW-0285">Flavoprotein</keyword>
<dbReference type="RefSeq" id="WP_176635606.1">
    <property type="nucleotide sequence ID" value="NZ_JAAMFM010000021.1"/>
</dbReference>
<name>A0A7Y7IIR8_9MICC</name>
<comment type="cofactor">
    <cofactor evidence="1">
        <name>FAD</name>
        <dbReference type="ChEBI" id="CHEBI:57692"/>
    </cofactor>
</comment>
<dbReference type="EMBL" id="JAAMFM010000021">
    <property type="protein sequence ID" value="NVM95880.1"/>
    <property type="molecule type" value="Genomic_DNA"/>
</dbReference>
<organism evidence="15 16">
    <name type="scientific">Arthrobacter wenxiniae</name>
    <dbReference type="NCBI Taxonomy" id="2713570"/>
    <lineage>
        <taxon>Bacteria</taxon>
        <taxon>Bacillati</taxon>
        <taxon>Actinomycetota</taxon>
        <taxon>Actinomycetes</taxon>
        <taxon>Micrococcales</taxon>
        <taxon>Micrococcaceae</taxon>
        <taxon>Arthrobacter</taxon>
    </lineage>
</organism>
<evidence type="ECO:0000256" key="5">
    <source>
        <dbReference type="ARBA" id="ARBA00022714"/>
    </source>
</evidence>
<dbReference type="GO" id="GO:0051537">
    <property type="term" value="F:2 iron, 2 sulfur cluster binding"/>
    <property type="evidence" value="ECO:0007669"/>
    <property type="project" value="UniProtKB-KW"/>
</dbReference>
<dbReference type="PANTHER" id="PTHR47354">
    <property type="entry name" value="NADH OXIDOREDUCTASE HCR"/>
    <property type="match status" value="1"/>
</dbReference>
<keyword evidence="8 13" id="KW-1133">Transmembrane helix</keyword>
<dbReference type="SUPFAM" id="SSF63380">
    <property type="entry name" value="Riboflavin synthase domain-like"/>
    <property type="match status" value="1"/>
</dbReference>
<evidence type="ECO:0000256" key="12">
    <source>
        <dbReference type="ARBA" id="ARBA00023136"/>
    </source>
</evidence>
<dbReference type="GO" id="GO:0050660">
    <property type="term" value="F:flavin adenine dinucleotide binding"/>
    <property type="evidence" value="ECO:0007669"/>
    <property type="project" value="TreeGrafter"/>
</dbReference>
<evidence type="ECO:0000256" key="13">
    <source>
        <dbReference type="SAM" id="Phobius"/>
    </source>
</evidence>
<dbReference type="GO" id="GO:0016491">
    <property type="term" value="F:oxidoreductase activity"/>
    <property type="evidence" value="ECO:0007669"/>
    <property type="project" value="UniProtKB-KW"/>
</dbReference>
<feature type="transmembrane region" description="Helical" evidence="13">
    <location>
        <begin position="22"/>
        <end position="41"/>
    </location>
</feature>
<gene>
    <name evidence="15" type="ORF">G6034_13370</name>
</gene>
<dbReference type="InterPro" id="IPR017927">
    <property type="entry name" value="FAD-bd_FR_type"/>
</dbReference>
<evidence type="ECO:0000256" key="7">
    <source>
        <dbReference type="ARBA" id="ARBA00022827"/>
    </source>
</evidence>